<proteinExistence type="predicted"/>
<feature type="transmembrane region" description="Helical" evidence="1">
    <location>
        <begin position="340"/>
        <end position="360"/>
    </location>
</feature>
<sequence>MVVIIIAGISARLSIPVESQPHVEVPMFLVDVYHEGISPEDAERLLVMPLETELRAVEGIDEVTGFASEGSGTVLVEFVADYDLDEALLDVREAVDRAKPEFPTTAEEPYVREIVADDMPIIQVNLLGSDVAERTIYNLVREIRDDIEAIPDVLEGRLQGDREELLEIVIDPTRLDVYQISNEELISTIVRNNRLVPAGSLDTGEGRMSIKVPSVIESAGDIFDIPVRSTRDSVITLADVASVRRTFKDRVRYAHVDGNPSMTIDVLKRTNASIIDTVQQVKAVTETYRSRLPANVRMLYTNDQAPNAQTQVTELQGNIVTALFLVMIVVVAAMGFRSGIIVGASIPVAFLFALIFIHQLGYTFNFMVMFGMLLGLGMLIDGAIVVTEYADRKLVEGFDRRDAYTLAVDRMFWPVTASVATTLAAFLPLIFWPGVAGKFMRYLPVTVFAVLSGSLLYALVFGPTIGSLVGRASRRNQRAVADLKQLESGDPTQLAGVTGAYARLLTLASRYAVVTMAITILTLIISFGLFYVRGTGMTFFTENDPTFAHINVRARGNLAADEVYQIVREVEQTILDIPGILEVNMNTGTAGVGNGWTGGGGAQDSVGSLYLQFHEQRDRELRGAEIIDRIRQQTAQIPGIVVEVQELEMGPPVGKDVQIQFSSNHRGILEPVVAQVREYLDTEVSGLRDIADTRSLPGIEWTLIVDKAQAALYGADVTLVGIAVQLVTNGLKVGEYRPDGADEAVDIRVRYPDGERGFRALDELTLATPNGRVPISNFVTRAAVPNVDTVQRIDGKIVEYIRANVMPGVLADNKVDEIQAWLDAQAFDSRVGIDFRGANEEQNQSMDFIIKAMIMSVLLMFVLLVTQFNSFYQASLILFAVVMSTAGVLLGLAVTGTPFSAILTGIGVIALAGIVVNNNIVLIDTYNRMRREEPDLDYISLIVRTGAHRLRPVSLTAVTTVLGLLPLASNWSIDFVNRTAYYGSSVSGFWVPLAQAIVFGLSFATLLTLVATPAMLALPHQLRTLSTSLLTKTPPRGIRAGSQ</sequence>
<evidence type="ECO:0000256" key="1">
    <source>
        <dbReference type="SAM" id="Phobius"/>
    </source>
</evidence>
<dbReference type="SUPFAM" id="SSF82866">
    <property type="entry name" value="Multidrug efflux transporter AcrB transmembrane domain"/>
    <property type="match status" value="2"/>
</dbReference>
<feature type="transmembrane region" description="Helical" evidence="1">
    <location>
        <begin position="411"/>
        <end position="431"/>
    </location>
</feature>
<keyword evidence="1" id="KW-0472">Membrane</keyword>
<name>A0A381MZZ9_9ZZZZ</name>
<evidence type="ECO:0000313" key="2">
    <source>
        <dbReference type="EMBL" id="SUZ47354.1"/>
    </source>
</evidence>
<dbReference type="Gene3D" id="3.30.2090.10">
    <property type="entry name" value="Multidrug efflux transporter AcrB TolC docking domain, DN and DC subdomains"/>
    <property type="match status" value="2"/>
</dbReference>
<feature type="transmembrane region" description="Helical" evidence="1">
    <location>
        <begin position="901"/>
        <end position="922"/>
    </location>
</feature>
<dbReference type="Gene3D" id="3.30.70.1430">
    <property type="entry name" value="Multidrug efflux transporter AcrB pore domain"/>
    <property type="match status" value="2"/>
</dbReference>
<dbReference type="PRINTS" id="PR00702">
    <property type="entry name" value="ACRIFLAVINRP"/>
</dbReference>
<protein>
    <recommendedName>
        <fullName evidence="3">SSD domain-containing protein</fullName>
    </recommendedName>
</protein>
<dbReference type="GO" id="GO:0005886">
    <property type="term" value="C:plasma membrane"/>
    <property type="evidence" value="ECO:0007669"/>
    <property type="project" value="TreeGrafter"/>
</dbReference>
<dbReference type="InterPro" id="IPR027463">
    <property type="entry name" value="AcrB_DN_DC_subdom"/>
</dbReference>
<feature type="transmembrane region" description="Helical" evidence="1">
    <location>
        <begin position="443"/>
        <end position="469"/>
    </location>
</feature>
<dbReference type="PANTHER" id="PTHR32063:SF0">
    <property type="entry name" value="SWARMING MOTILITY PROTEIN SWRC"/>
    <property type="match status" value="1"/>
</dbReference>
<dbReference type="SUPFAM" id="SSF82714">
    <property type="entry name" value="Multidrug efflux transporter AcrB TolC docking domain, DN and DC subdomains"/>
    <property type="match status" value="1"/>
</dbReference>
<dbReference type="AlphaFoldDB" id="A0A381MZZ9"/>
<dbReference type="Gene3D" id="3.30.70.1320">
    <property type="entry name" value="Multidrug efflux transporter AcrB pore domain like"/>
    <property type="match status" value="1"/>
</dbReference>
<accession>A0A381MZZ9</accession>
<feature type="transmembrane region" description="Helical" evidence="1">
    <location>
        <begin position="993"/>
        <end position="1018"/>
    </location>
</feature>
<dbReference type="SUPFAM" id="SSF82693">
    <property type="entry name" value="Multidrug efflux transporter AcrB pore domain, PN1, PN2, PC1 and PC2 subdomains"/>
    <property type="match status" value="3"/>
</dbReference>
<dbReference type="InterPro" id="IPR001036">
    <property type="entry name" value="Acrflvin-R"/>
</dbReference>
<organism evidence="2">
    <name type="scientific">marine metagenome</name>
    <dbReference type="NCBI Taxonomy" id="408172"/>
    <lineage>
        <taxon>unclassified sequences</taxon>
        <taxon>metagenomes</taxon>
        <taxon>ecological metagenomes</taxon>
    </lineage>
</organism>
<dbReference type="GO" id="GO:0042910">
    <property type="term" value="F:xenobiotic transmembrane transporter activity"/>
    <property type="evidence" value="ECO:0007669"/>
    <property type="project" value="TreeGrafter"/>
</dbReference>
<keyword evidence="1" id="KW-0812">Transmembrane</keyword>
<gene>
    <name evidence="2" type="ORF">METZ01_LOCUS208</name>
</gene>
<dbReference type="PANTHER" id="PTHR32063">
    <property type="match status" value="1"/>
</dbReference>
<keyword evidence="1" id="KW-1133">Transmembrane helix</keyword>
<feature type="transmembrane region" description="Helical" evidence="1">
    <location>
        <begin position="953"/>
        <end position="973"/>
    </location>
</feature>
<feature type="transmembrane region" description="Helical" evidence="1">
    <location>
        <begin position="366"/>
        <end position="390"/>
    </location>
</feature>
<feature type="transmembrane region" description="Helical" evidence="1">
    <location>
        <begin position="877"/>
        <end position="895"/>
    </location>
</feature>
<reference evidence="2" key="1">
    <citation type="submission" date="2018-05" db="EMBL/GenBank/DDBJ databases">
        <authorList>
            <person name="Lanie J.A."/>
            <person name="Ng W.-L."/>
            <person name="Kazmierczak K.M."/>
            <person name="Andrzejewski T.M."/>
            <person name="Davidsen T.M."/>
            <person name="Wayne K.J."/>
            <person name="Tettelin H."/>
            <person name="Glass J.I."/>
            <person name="Rusch D."/>
            <person name="Podicherti R."/>
            <person name="Tsui H.-C.T."/>
            <person name="Winkler M.E."/>
        </authorList>
    </citation>
    <scope>NUCLEOTIDE SEQUENCE</scope>
</reference>
<evidence type="ECO:0008006" key="3">
    <source>
        <dbReference type="Google" id="ProtNLM"/>
    </source>
</evidence>
<feature type="transmembrane region" description="Helical" evidence="1">
    <location>
        <begin position="848"/>
        <end position="865"/>
    </location>
</feature>
<feature type="transmembrane region" description="Helical" evidence="1">
    <location>
        <begin position="315"/>
        <end position="333"/>
    </location>
</feature>
<dbReference type="Gene3D" id="1.20.1640.10">
    <property type="entry name" value="Multidrug efflux transporter AcrB transmembrane domain"/>
    <property type="match status" value="2"/>
</dbReference>
<dbReference type="Pfam" id="PF00873">
    <property type="entry name" value="ACR_tran"/>
    <property type="match status" value="1"/>
</dbReference>
<feature type="transmembrane region" description="Helical" evidence="1">
    <location>
        <begin position="511"/>
        <end position="532"/>
    </location>
</feature>
<dbReference type="Gene3D" id="3.30.70.1440">
    <property type="entry name" value="Multidrug efflux transporter AcrB pore domain"/>
    <property type="match status" value="1"/>
</dbReference>
<dbReference type="EMBL" id="UINC01000011">
    <property type="protein sequence ID" value="SUZ47354.1"/>
    <property type="molecule type" value="Genomic_DNA"/>
</dbReference>